<accession>A0A8J6LAK4</accession>
<dbReference type="PANTHER" id="PTHR11904:SF9">
    <property type="entry name" value="PURINE NUCLEOSIDE PHOSPHORYLASE-RELATED"/>
    <property type="match status" value="1"/>
</dbReference>
<evidence type="ECO:0000256" key="3">
    <source>
        <dbReference type="ARBA" id="ARBA00011886"/>
    </source>
</evidence>
<dbReference type="Proteomes" id="UP000719412">
    <property type="component" value="Unassembled WGS sequence"/>
</dbReference>
<keyword evidence="7" id="KW-0808">Transferase</keyword>
<comment type="catalytic activity">
    <reaction evidence="9">
        <text>2'-deoxyguanosine + phosphate = 2-deoxy-alpha-D-ribose 1-phosphate + guanine</text>
        <dbReference type="Rhea" id="RHEA:27738"/>
        <dbReference type="ChEBI" id="CHEBI:16235"/>
        <dbReference type="ChEBI" id="CHEBI:17172"/>
        <dbReference type="ChEBI" id="CHEBI:43474"/>
        <dbReference type="ChEBI" id="CHEBI:57259"/>
        <dbReference type="EC" id="2.4.2.1"/>
    </reaction>
</comment>
<dbReference type="PANTHER" id="PTHR11904">
    <property type="entry name" value="METHYLTHIOADENOSINE/PURINE NUCLEOSIDE PHOSPHORYLASE"/>
    <property type="match status" value="1"/>
</dbReference>
<name>A0A8J6LAK4_TENMO</name>
<comment type="catalytic activity">
    <reaction evidence="10">
        <text>2'-deoxyinosine + phosphate = 2-deoxy-alpha-D-ribose 1-phosphate + hypoxanthine</text>
        <dbReference type="Rhea" id="RHEA:27750"/>
        <dbReference type="ChEBI" id="CHEBI:17368"/>
        <dbReference type="ChEBI" id="CHEBI:28997"/>
        <dbReference type="ChEBI" id="CHEBI:43474"/>
        <dbReference type="ChEBI" id="CHEBI:57259"/>
        <dbReference type="EC" id="2.4.2.1"/>
    </reaction>
</comment>
<dbReference type="InterPro" id="IPR031311">
    <property type="entry name" value="CHIT_BIND_RR_consensus"/>
</dbReference>
<sequence length="445" mass="48077">MVAKIFVWLVVAVVGVAHSEPPSSGYGTPLGSPLGNYGNQNYEGGNGHHDNDHGEPKSYEFGYQVKDEYTGNNYNRKEASDGNQVRGEYRVQLPDGRTQIVTYYADWQTGFHADVKYEGTAQYPEQYNNYQGGYNNGPSGQYGGSNYAQNNGYNGGGSATSSVSIKDYSSGSGGQYNSGYNSGSNYDSYSGNNFGSLGDAVTNATKFDYKDIPNFPVSTVMGHAGRLLFGHIGSTPVVCMQGRFHFYEGYSLSACTMPVRLMKLLGVTTLVVSNAAGGINPSYRTGQIMLIKDQINFLGLAGVNPLRGHNDERFGDRFVAMNDVFDPEINKLAKSVGEMTGLKEIQEGVYASVGGPTYETVAEVNLMRVLGVDAVGMSTVHETVVAKHCGLKVFAFSLITNECVASYSSKETPDGEEVLQVAKENEGKLKGFVEKMIPHLAKSKL</sequence>
<comment type="catalytic activity">
    <reaction evidence="11">
        <text>guanosine + phosphate = alpha-D-ribose 1-phosphate + guanine</text>
        <dbReference type="Rhea" id="RHEA:13233"/>
        <dbReference type="ChEBI" id="CHEBI:16235"/>
        <dbReference type="ChEBI" id="CHEBI:16750"/>
        <dbReference type="ChEBI" id="CHEBI:43474"/>
        <dbReference type="ChEBI" id="CHEBI:57720"/>
        <dbReference type="EC" id="2.4.2.1"/>
    </reaction>
</comment>
<dbReference type="InterPro" id="IPR000845">
    <property type="entry name" value="Nucleoside_phosphorylase_d"/>
</dbReference>
<evidence type="ECO:0000256" key="9">
    <source>
        <dbReference type="ARBA" id="ARBA00023929"/>
    </source>
</evidence>
<dbReference type="GO" id="GO:0004731">
    <property type="term" value="F:purine-nucleoside phosphorylase activity"/>
    <property type="evidence" value="ECO:0007669"/>
    <property type="project" value="UniProtKB-EC"/>
</dbReference>
<dbReference type="InterPro" id="IPR035994">
    <property type="entry name" value="Nucleoside_phosphorylase_sf"/>
</dbReference>
<comment type="caution">
    <text evidence="18">The sequence shown here is derived from an EMBL/GenBank/DDBJ whole genome shotgun (WGS) entry which is preliminary data.</text>
</comment>
<evidence type="ECO:0000256" key="15">
    <source>
        <dbReference type="SAM" id="MobiDB-lite"/>
    </source>
</evidence>
<evidence type="ECO:0000256" key="11">
    <source>
        <dbReference type="ARBA" id="ARBA00023970"/>
    </source>
</evidence>
<feature type="region of interest" description="Disordered" evidence="15">
    <location>
        <begin position="37"/>
        <end position="59"/>
    </location>
</feature>
<feature type="compositionally biased region" description="Basic and acidic residues" evidence="15">
    <location>
        <begin position="70"/>
        <end position="80"/>
    </location>
</feature>
<dbReference type="Pfam" id="PF00379">
    <property type="entry name" value="Chitin_bind_4"/>
    <property type="match status" value="1"/>
</dbReference>
<evidence type="ECO:0000256" key="7">
    <source>
        <dbReference type="ARBA" id="ARBA00022679"/>
    </source>
</evidence>
<reference evidence="18" key="1">
    <citation type="journal article" date="2020" name="J Insects Food Feed">
        <title>The yellow mealworm (Tenebrio molitor) genome: a resource for the emerging insects as food and feed industry.</title>
        <authorList>
            <person name="Eriksson T."/>
            <person name="Andere A."/>
            <person name="Kelstrup H."/>
            <person name="Emery V."/>
            <person name="Picard C."/>
        </authorList>
    </citation>
    <scope>NUCLEOTIDE SEQUENCE</scope>
    <source>
        <strain evidence="18">Stoneville</strain>
        <tissue evidence="18">Whole head</tissue>
    </source>
</reference>
<dbReference type="GO" id="GO:0042302">
    <property type="term" value="F:structural constituent of cuticle"/>
    <property type="evidence" value="ECO:0007669"/>
    <property type="project" value="UniProtKB-UniRule"/>
</dbReference>
<dbReference type="NCBIfam" id="TIGR01697">
    <property type="entry name" value="PNPH-PUNA-XAPA"/>
    <property type="match status" value="1"/>
</dbReference>
<dbReference type="NCBIfam" id="NF006054">
    <property type="entry name" value="PRK08202.1"/>
    <property type="match status" value="1"/>
</dbReference>
<evidence type="ECO:0000259" key="17">
    <source>
        <dbReference type="Pfam" id="PF01048"/>
    </source>
</evidence>
<evidence type="ECO:0000256" key="5">
    <source>
        <dbReference type="ARBA" id="ARBA00022460"/>
    </source>
</evidence>
<keyword evidence="19" id="KW-1185">Reference proteome</keyword>
<evidence type="ECO:0000256" key="16">
    <source>
        <dbReference type="SAM" id="SignalP"/>
    </source>
</evidence>
<reference evidence="18" key="2">
    <citation type="submission" date="2021-08" db="EMBL/GenBank/DDBJ databases">
        <authorList>
            <person name="Eriksson T."/>
        </authorList>
    </citation>
    <scope>NUCLEOTIDE SEQUENCE</scope>
    <source>
        <strain evidence="18">Stoneville</strain>
        <tissue evidence="18">Whole head</tissue>
    </source>
</reference>
<dbReference type="InterPro" id="IPR011268">
    <property type="entry name" value="Purine_phosphorylase"/>
</dbReference>
<evidence type="ECO:0000256" key="2">
    <source>
        <dbReference type="ARBA" id="ARBA00006751"/>
    </source>
</evidence>
<dbReference type="PROSITE" id="PS51155">
    <property type="entry name" value="CHIT_BIND_RR_2"/>
    <property type="match status" value="1"/>
</dbReference>
<evidence type="ECO:0000256" key="14">
    <source>
        <dbReference type="PROSITE-ProRule" id="PRU00497"/>
    </source>
</evidence>
<keyword evidence="5 14" id="KW-0193">Cuticle</keyword>
<organism evidence="18 19">
    <name type="scientific">Tenebrio molitor</name>
    <name type="common">Yellow mealworm beetle</name>
    <dbReference type="NCBI Taxonomy" id="7067"/>
    <lineage>
        <taxon>Eukaryota</taxon>
        <taxon>Metazoa</taxon>
        <taxon>Ecdysozoa</taxon>
        <taxon>Arthropoda</taxon>
        <taxon>Hexapoda</taxon>
        <taxon>Insecta</taxon>
        <taxon>Pterygota</taxon>
        <taxon>Neoptera</taxon>
        <taxon>Endopterygota</taxon>
        <taxon>Coleoptera</taxon>
        <taxon>Polyphaga</taxon>
        <taxon>Cucujiformia</taxon>
        <taxon>Tenebrionidae</taxon>
        <taxon>Tenebrio</taxon>
    </lineage>
</organism>
<evidence type="ECO:0000256" key="10">
    <source>
        <dbReference type="ARBA" id="ARBA00023950"/>
    </source>
</evidence>
<dbReference type="InterPro" id="IPR000618">
    <property type="entry name" value="Insect_cuticle"/>
</dbReference>
<comment type="pathway">
    <text evidence="1">Purine metabolism; purine nucleoside salvage.</text>
</comment>
<dbReference type="GO" id="GO:0009116">
    <property type="term" value="P:nucleoside metabolic process"/>
    <property type="evidence" value="ECO:0007669"/>
    <property type="project" value="InterPro"/>
</dbReference>
<proteinExistence type="inferred from homology"/>
<dbReference type="Pfam" id="PF01048">
    <property type="entry name" value="PNP_UDP_1"/>
    <property type="match status" value="1"/>
</dbReference>
<keyword evidence="16" id="KW-0732">Signal</keyword>
<dbReference type="InterPro" id="IPR011270">
    <property type="entry name" value="Pur_Nuc_Pase_Ino/Guo-sp"/>
</dbReference>
<evidence type="ECO:0000256" key="12">
    <source>
        <dbReference type="ARBA" id="ARBA00031036"/>
    </source>
</evidence>
<protein>
    <recommendedName>
        <fullName evidence="4">Purine nucleoside phosphorylase</fullName>
        <ecNumber evidence="3">2.4.2.1</ecNumber>
    </recommendedName>
    <alternativeName>
        <fullName evidence="13">Inosine phosphorylase</fullName>
    </alternativeName>
    <alternativeName>
        <fullName evidence="12">Inosine-guanosine phosphorylase</fullName>
    </alternativeName>
</protein>
<evidence type="ECO:0000313" key="19">
    <source>
        <dbReference type="Proteomes" id="UP000719412"/>
    </source>
</evidence>
<dbReference type="NCBIfam" id="TIGR01700">
    <property type="entry name" value="PNPH"/>
    <property type="match status" value="1"/>
</dbReference>
<dbReference type="SUPFAM" id="SSF53167">
    <property type="entry name" value="Purine and uridine phosphorylases"/>
    <property type="match status" value="1"/>
</dbReference>
<dbReference type="PROSITE" id="PS00233">
    <property type="entry name" value="CHIT_BIND_RR_1"/>
    <property type="match status" value="1"/>
</dbReference>
<feature type="chain" id="PRO_5035256882" description="Purine nucleoside phosphorylase" evidence="16">
    <location>
        <begin position="20"/>
        <end position="445"/>
    </location>
</feature>
<evidence type="ECO:0000256" key="1">
    <source>
        <dbReference type="ARBA" id="ARBA00005058"/>
    </source>
</evidence>
<evidence type="ECO:0000256" key="4">
    <source>
        <dbReference type="ARBA" id="ARBA00013834"/>
    </source>
</evidence>
<dbReference type="UniPathway" id="UPA00606"/>
<dbReference type="AlphaFoldDB" id="A0A8J6LAK4"/>
<feature type="compositionally biased region" description="Basic and acidic residues" evidence="15">
    <location>
        <begin position="46"/>
        <end position="58"/>
    </location>
</feature>
<feature type="region of interest" description="Disordered" evidence="15">
    <location>
        <begin position="70"/>
        <end position="89"/>
    </location>
</feature>
<evidence type="ECO:0000256" key="8">
    <source>
        <dbReference type="ARBA" id="ARBA00023918"/>
    </source>
</evidence>
<evidence type="ECO:0000313" key="18">
    <source>
        <dbReference type="EMBL" id="KAH0813067.1"/>
    </source>
</evidence>
<dbReference type="CDD" id="cd09009">
    <property type="entry name" value="PNP-EcPNPII_like"/>
    <property type="match status" value="1"/>
</dbReference>
<dbReference type="EC" id="2.4.2.1" evidence="3"/>
<keyword evidence="6" id="KW-0328">Glycosyltransferase</keyword>
<comment type="similarity">
    <text evidence="2">Belongs to the PNP/MTAP phosphorylase family.</text>
</comment>
<feature type="domain" description="Nucleoside phosphorylase" evidence="17">
    <location>
        <begin position="199"/>
        <end position="437"/>
    </location>
</feature>
<dbReference type="Gene3D" id="3.40.50.1580">
    <property type="entry name" value="Nucleoside phosphorylase domain"/>
    <property type="match status" value="1"/>
</dbReference>
<evidence type="ECO:0000256" key="13">
    <source>
        <dbReference type="ARBA" id="ARBA00033072"/>
    </source>
</evidence>
<dbReference type="GO" id="GO:0005737">
    <property type="term" value="C:cytoplasm"/>
    <property type="evidence" value="ECO:0007669"/>
    <property type="project" value="TreeGrafter"/>
</dbReference>
<evidence type="ECO:0000256" key="6">
    <source>
        <dbReference type="ARBA" id="ARBA00022676"/>
    </source>
</evidence>
<comment type="catalytic activity">
    <reaction evidence="8">
        <text>inosine + phosphate = alpha-D-ribose 1-phosphate + hypoxanthine</text>
        <dbReference type="Rhea" id="RHEA:27646"/>
        <dbReference type="ChEBI" id="CHEBI:17368"/>
        <dbReference type="ChEBI" id="CHEBI:17596"/>
        <dbReference type="ChEBI" id="CHEBI:43474"/>
        <dbReference type="ChEBI" id="CHEBI:57720"/>
        <dbReference type="EC" id="2.4.2.1"/>
    </reaction>
</comment>
<dbReference type="EMBL" id="JABDTM020025615">
    <property type="protein sequence ID" value="KAH0813067.1"/>
    <property type="molecule type" value="Genomic_DNA"/>
</dbReference>
<gene>
    <name evidence="18" type="ORF">GEV33_009725</name>
</gene>
<feature type="signal peptide" evidence="16">
    <location>
        <begin position="1"/>
        <end position="19"/>
    </location>
</feature>